<protein>
    <submittedName>
        <fullName evidence="2">BAG domain-containing protein</fullName>
    </submittedName>
</protein>
<reference evidence="2" key="1">
    <citation type="submission" date="2016-11" db="UniProtKB">
        <authorList>
            <consortium name="WormBaseParasite"/>
        </authorList>
    </citation>
    <scope>IDENTIFICATION</scope>
    <source>
        <strain evidence="2">KR3021</strain>
    </source>
</reference>
<name>A0AC35U447_9BILA</name>
<dbReference type="WBParaSite" id="RSKR_0000718400.1">
    <property type="protein sequence ID" value="RSKR_0000718400.1"/>
    <property type="gene ID" value="RSKR_0000718400"/>
</dbReference>
<organism evidence="1 2">
    <name type="scientific">Rhabditophanes sp. KR3021</name>
    <dbReference type="NCBI Taxonomy" id="114890"/>
    <lineage>
        <taxon>Eukaryota</taxon>
        <taxon>Metazoa</taxon>
        <taxon>Ecdysozoa</taxon>
        <taxon>Nematoda</taxon>
        <taxon>Chromadorea</taxon>
        <taxon>Rhabditida</taxon>
        <taxon>Tylenchina</taxon>
        <taxon>Panagrolaimomorpha</taxon>
        <taxon>Strongyloidoidea</taxon>
        <taxon>Alloionematidae</taxon>
        <taxon>Rhabditophanes</taxon>
    </lineage>
</organism>
<accession>A0AC35U447</accession>
<sequence length="456" mass="52165">MYGVRHLGQSRDHPSRNQNQQQNQNQQANQNANRLRRTHLEDPFSNYPSAFDTNMGGRIFGSNPRLFDNDNFFQNNFHNDPFASLPRGQTRSFSEMRPGSFTNETTRQIPVRTSPRPSEEFHQTFYHPQQHPNNGNNPQPPQFQNINAHQQPQQPQYQQPPHQQPQHQQQQPQYQDYNYGNRQHSYNAPQPEYQQQSRRSPPHYQEGTSKSVPIKITKTGSVSSNDSNNDASLPHEKEYHFNGGEKVNQNPQPAENTNAGQEKILSTDPPPAETIVVNGISINPNVCSIDKDESLHTSNNDNAEEGDGKLKKRIKAGRITREASIDDFNSQIIELLDTAEHRVEKLREQAAALEQEKEQLLDTLKYIKLNTDLLRFEEGQREDVEATAARILKRCNAVSVSVNTPRNADQAEALANINVLLEKVCLRLRNEFEDAKQCLSRYQNACDPGKLFYSYS</sequence>
<proteinExistence type="predicted"/>
<evidence type="ECO:0000313" key="2">
    <source>
        <dbReference type="WBParaSite" id="RSKR_0000718400.1"/>
    </source>
</evidence>
<evidence type="ECO:0000313" key="1">
    <source>
        <dbReference type="Proteomes" id="UP000095286"/>
    </source>
</evidence>
<dbReference type="Proteomes" id="UP000095286">
    <property type="component" value="Unplaced"/>
</dbReference>